<dbReference type="EMBL" id="UINC01007124">
    <property type="protein sequence ID" value="SVA31551.1"/>
    <property type="molecule type" value="Genomic_DNA"/>
</dbReference>
<name>A0A381UUX2_9ZZZZ</name>
<dbReference type="PANTHER" id="PTHR10513">
    <property type="entry name" value="DEOXYNUCLEOSIDE KINASE"/>
    <property type="match status" value="1"/>
</dbReference>
<dbReference type="GO" id="GO:0005737">
    <property type="term" value="C:cytoplasm"/>
    <property type="evidence" value="ECO:0007669"/>
    <property type="project" value="TreeGrafter"/>
</dbReference>
<evidence type="ECO:0000313" key="2">
    <source>
        <dbReference type="EMBL" id="SVA31551.1"/>
    </source>
</evidence>
<dbReference type="InterPro" id="IPR002624">
    <property type="entry name" value="DCK/DGK"/>
</dbReference>
<dbReference type="InterPro" id="IPR027417">
    <property type="entry name" value="P-loop_NTPase"/>
</dbReference>
<sequence>MQSKPQRSFISPRTAILRGKLNFHHIAIAGPLEAGKSELAARLAVRLNATVVNDETTENPFLEDFYAGTPGAAFQTQLFSLLARHRQQIALRQTNLFSQTTICDYLFDKDKIYAYLNLDDNELFIYQRLFDLLVRDIVSPDIAIFLQAPPEVLCDRLEEHGRHDPELSLPDTDYIRELCEAYNHFFFHYTATPLLVVETSHFDLGWTDETIDDLIKQLEEMTGGTRYYVPRIEP</sequence>
<dbReference type="GO" id="GO:0019136">
    <property type="term" value="F:deoxynucleoside kinase activity"/>
    <property type="evidence" value="ECO:0007669"/>
    <property type="project" value="InterPro"/>
</dbReference>
<dbReference type="AlphaFoldDB" id="A0A381UUX2"/>
<organism evidence="2">
    <name type="scientific">marine metagenome</name>
    <dbReference type="NCBI Taxonomy" id="408172"/>
    <lineage>
        <taxon>unclassified sequences</taxon>
        <taxon>metagenomes</taxon>
        <taxon>ecological metagenomes</taxon>
    </lineage>
</organism>
<evidence type="ECO:0000259" key="1">
    <source>
        <dbReference type="Pfam" id="PF01712"/>
    </source>
</evidence>
<reference evidence="2" key="1">
    <citation type="submission" date="2018-05" db="EMBL/GenBank/DDBJ databases">
        <authorList>
            <person name="Lanie J.A."/>
            <person name="Ng W.-L."/>
            <person name="Kazmierczak K.M."/>
            <person name="Andrzejewski T.M."/>
            <person name="Davidsen T.M."/>
            <person name="Wayne K.J."/>
            <person name="Tettelin H."/>
            <person name="Glass J.I."/>
            <person name="Rusch D."/>
            <person name="Podicherti R."/>
            <person name="Tsui H.-C.T."/>
            <person name="Winkler M.E."/>
        </authorList>
    </citation>
    <scope>NUCLEOTIDE SEQUENCE</scope>
</reference>
<feature type="domain" description="Deoxynucleoside kinase" evidence="1">
    <location>
        <begin position="26"/>
        <end position="220"/>
    </location>
</feature>
<dbReference type="Pfam" id="PF01712">
    <property type="entry name" value="dNK"/>
    <property type="match status" value="1"/>
</dbReference>
<dbReference type="PANTHER" id="PTHR10513:SF46">
    <property type="entry name" value="DEOXYGUANOSINE KINASE"/>
    <property type="match status" value="1"/>
</dbReference>
<proteinExistence type="predicted"/>
<dbReference type="GO" id="GO:0005524">
    <property type="term" value="F:ATP binding"/>
    <property type="evidence" value="ECO:0007669"/>
    <property type="project" value="InterPro"/>
</dbReference>
<dbReference type="PIRSF" id="PIRSF000705">
    <property type="entry name" value="DNK"/>
    <property type="match status" value="1"/>
</dbReference>
<protein>
    <recommendedName>
        <fullName evidence="1">Deoxynucleoside kinase domain-containing protein</fullName>
    </recommendedName>
</protein>
<gene>
    <name evidence="2" type="ORF">METZ01_LOCUS84405</name>
</gene>
<dbReference type="Gene3D" id="3.40.50.300">
    <property type="entry name" value="P-loop containing nucleotide triphosphate hydrolases"/>
    <property type="match status" value="1"/>
</dbReference>
<dbReference type="SUPFAM" id="SSF52540">
    <property type="entry name" value="P-loop containing nucleoside triphosphate hydrolases"/>
    <property type="match status" value="1"/>
</dbReference>
<dbReference type="InterPro" id="IPR050566">
    <property type="entry name" value="Deoxyribonucleoside_kinase"/>
</dbReference>
<accession>A0A381UUX2</accession>
<dbReference type="InterPro" id="IPR031314">
    <property type="entry name" value="DNK_dom"/>
</dbReference>